<proteinExistence type="predicted"/>
<dbReference type="WBParaSite" id="Minc3s00430g12186">
    <property type="protein sequence ID" value="Minc3s00430g12186"/>
    <property type="gene ID" value="Minc3s00430g12186"/>
</dbReference>
<name>A0A914LHI9_MELIC</name>
<evidence type="ECO:0000313" key="2">
    <source>
        <dbReference type="WBParaSite" id="Minc3s00430g12186"/>
    </source>
</evidence>
<reference evidence="2" key="1">
    <citation type="submission" date="2022-11" db="UniProtKB">
        <authorList>
            <consortium name="WormBaseParasite"/>
        </authorList>
    </citation>
    <scope>IDENTIFICATION</scope>
</reference>
<protein>
    <submittedName>
        <fullName evidence="2">EGF-like domain-containing protein</fullName>
    </submittedName>
</protein>
<evidence type="ECO:0000313" key="1">
    <source>
        <dbReference type="Proteomes" id="UP000887563"/>
    </source>
</evidence>
<dbReference type="AlphaFoldDB" id="A0A914LHI9"/>
<accession>A0A914LHI9</accession>
<keyword evidence="1" id="KW-1185">Reference proteome</keyword>
<dbReference type="Proteomes" id="UP000887563">
    <property type="component" value="Unplaced"/>
</dbReference>
<sequence length="103" mass="11947">MSEYKLNNGKCRNGGYPDPLKNCKCRCPEEYGGDDCTEHIWYMPSYLHAIFGKRVVDLTAKVEEQYINSNEINISPLGSHMLCFFIKDRVRNVSRHSGRRSRT</sequence>
<organism evidence="1 2">
    <name type="scientific">Meloidogyne incognita</name>
    <name type="common">Southern root-knot nematode worm</name>
    <name type="synonym">Oxyuris incognita</name>
    <dbReference type="NCBI Taxonomy" id="6306"/>
    <lineage>
        <taxon>Eukaryota</taxon>
        <taxon>Metazoa</taxon>
        <taxon>Ecdysozoa</taxon>
        <taxon>Nematoda</taxon>
        <taxon>Chromadorea</taxon>
        <taxon>Rhabditida</taxon>
        <taxon>Tylenchina</taxon>
        <taxon>Tylenchomorpha</taxon>
        <taxon>Tylenchoidea</taxon>
        <taxon>Meloidogynidae</taxon>
        <taxon>Meloidogyninae</taxon>
        <taxon>Meloidogyne</taxon>
        <taxon>Meloidogyne incognita group</taxon>
    </lineage>
</organism>
<dbReference type="SUPFAM" id="SSF57196">
    <property type="entry name" value="EGF/Laminin"/>
    <property type="match status" value="1"/>
</dbReference>